<gene>
    <name evidence="2" type="ORF">VTK73DRAFT_6082</name>
</gene>
<organism evidence="2 3">
    <name type="scientific">Phialemonium thermophilum</name>
    <dbReference type="NCBI Taxonomy" id="223376"/>
    <lineage>
        <taxon>Eukaryota</taxon>
        <taxon>Fungi</taxon>
        <taxon>Dikarya</taxon>
        <taxon>Ascomycota</taxon>
        <taxon>Pezizomycotina</taxon>
        <taxon>Sordariomycetes</taxon>
        <taxon>Sordariomycetidae</taxon>
        <taxon>Cephalothecales</taxon>
        <taxon>Cephalothecaceae</taxon>
        <taxon>Phialemonium</taxon>
    </lineage>
</organism>
<feature type="compositionally biased region" description="Basic and acidic residues" evidence="1">
    <location>
        <begin position="72"/>
        <end position="83"/>
    </location>
</feature>
<reference evidence="2 3" key="1">
    <citation type="journal article" date="2024" name="Commun. Biol.">
        <title>Comparative genomic analysis of thermophilic fungi reveals convergent evolutionary adaptations and gene losses.</title>
        <authorList>
            <person name="Steindorff A.S."/>
            <person name="Aguilar-Pontes M.V."/>
            <person name="Robinson A.J."/>
            <person name="Andreopoulos B."/>
            <person name="LaButti K."/>
            <person name="Kuo A."/>
            <person name="Mondo S."/>
            <person name="Riley R."/>
            <person name="Otillar R."/>
            <person name="Haridas S."/>
            <person name="Lipzen A."/>
            <person name="Grimwood J."/>
            <person name="Schmutz J."/>
            <person name="Clum A."/>
            <person name="Reid I.D."/>
            <person name="Moisan M.C."/>
            <person name="Butler G."/>
            <person name="Nguyen T.T.M."/>
            <person name="Dewar K."/>
            <person name="Conant G."/>
            <person name="Drula E."/>
            <person name="Henrissat B."/>
            <person name="Hansel C."/>
            <person name="Singer S."/>
            <person name="Hutchinson M.I."/>
            <person name="de Vries R.P."/>
            <person name="Natvig D.O."/>
            <person name="Powell A.J."/>
            <person name="Tsang A."/>
            <person name="Grigoriev I.V."/>
        </authorList>
    </citation>
    <scope>NUCLEOTIDE SEQUENCE [LARGE SCALE GENOMIC DNA]</scope>
    <source>
        <strain evidence="2 3">ATCC 24622</strain>
    </source>
</reference>
<feature type="region of interest" description="Disordered" evidence="1">
    <location>
        <begin position="67"/>
        <end position="89"/>
    </location>
</feature>
<protein>
    <submittedName>
        <fullName evidence="2">Uncharacterized protein</fullName>
    </submittedName>
</protein>
<evidence type="ECO:0000256" key="1">
    <source>
        <dbReference type="SAM" id="MobiDB-lite"/>
    </source>
</evidence>
<accession>A0ABR3V036</accession>
<comment type="caution">
    <text evidence="2">The sequence shown here is derived from an EMBL/GenBank/DDBJ whole genome shotgun (WGS) entry which is preliminary data.</text>
</comment>
<sequence length="312" mass="34008">MAAAPPSSSLSSSSPDRLLLLPLLLLWVDWPRWLRRCGDGRWGPLLVDGGAASSCCAARRGEAGGEVLMRGDGGEKEGKKEPGWDWGGMDWKRGWMSSMPSMPRTTSSAPDPARSMGLTAELLAERKSVLAASGAGERSVLPSHASQPPGCWGNENEPGKRGDSGESGDDAESVVKSVPKSSTGLYSEGEEKSAEVCGIRDVCQRTRSEGKLRCEKVSTRTGQKGTVQKTAKREDGFGDRDRDKIKIRQTRRPTSFVPPTGIEVRDPQLALPCFPLHMPRDLKIKARELGRWGTGRKGRPCWRWAIQNVENK</sequence>
<feature type="region of interest" description="Disordered" evidence="1">
    <location>
        <begin position="217"/>
        <end position="238"/>
    </location>
</feature>
<feature type="region of interest" description="Disordered" evidence="1">
    <location>
        <begin position="134"/>
        <end position="191"/>
    </location>
</feature>
<evidence type="ECO:0000313" key="2">
    <source>
        <dbReference type="EMBL" id="KAL1835189.1"/>
    </source>
</evidence>
<keyword evidence="3" id="KW-1185">Reference proteome</keyword>
<feature type="compositionally biased region" description="Polar residues" evidence="1">
    <location>
        <begin position="219"/>
        <end position="229"/>
    </location>
</feature>
<name>A0ABR3V036_9PEZI</name>
<evidence type="ECO:0000313" key="3">
    <source>
        <dbReference type="Proteomes" id="UP001586593"/>
    </source>
</evidence>
<dbReference type="EMBL" id="JAZHXJ010003410">
    <property type="protein sequence ID" value="KAL1835189.1"/>
    <property type="molecule type" value="Genomic_DNA"/>
</dbReference>
<dbReference type="Proteomes" id="UP001586593">
    <property type="component" value="Unassembled WGS sequence"/>
</dbReference>
<proteinExistence type="predicted"/>